<sequence length="684" mass="73809">MVVSAAGFEQSVMDAPASITVIDREELETKRYRDLAEALSGVEGIDVLGSTGKAGGLDIRIRGMSSEYTLILWDGRRQNLAGNSTPNGFGDTQNSIMPPLSAIERIEVIRGPMSTLYGADALGGVINIITRKVATEWGGNIRVEAGVPEDSAWGQSRKVDVYATGPLVEGLAGLAVRAGMYDREASDLIAAPGLVPSGRNPAPAESDQYNVGARLTVTPTENHDIWFDVDYVDTRYNNEDSRLGTLDTPSNIRGYEDELGFKRSQIALGHNGRFSAGTLESSIMQTVNETEGRTIPSAARPAGDPSIGKARELETTNTVIDTKYVAPVGQSNRITIGGQYWDAELVDGLLPQDTHEQTMWSLFAEDEWHVLDNIAATIGARYDDHDAFGGHVSPRVYLVWNTSEQVTVKGGISQGFKTPRIDQLIDGVSGISGQGTNISIGNPNLEPEISTTTELGVLFDNMRGLSGSATAFHNKIDDKIASEGSCTEQFISSCSANSTATYSINIDEAETWGVELGLGLPLVEDVLALHVNYTWTDSEVTEGGKKNGQLSNTPEHMANATLRWTLNEQANLWLRGQYRSDSNRFSGAVSELSAANRKIYDAVGDLKGYTLFELGGSYKVSETLSLNASVSNLLDKDFTEYASYDSDNDGINDAYASKYFQSSSSVAGTTLPGRTFWLSANLSF</sequence>
<dbReference type="AlphaFoldDB" id="A0A9X7V0H4"/>
<feature type="domain" description="TonB-dependent receptor-like beta-barrel" evidence="12">
    <location>
        <begin position="325"/>
        <end position="633"/>
    </location>
</feature>
<keyword evidence="4 10" id="KW-0812">Transmembrane</keyword>
<gene>
    <name evidence="14" type="ORF">GJQ55_07575</name>
</gene>
<comment type="subcellular location">
    <subcellularLocation>
        <location evidence="1 10">Cell outer membrane</location>
        <topology evidence="1 10">Multi-pass membrane protein</topology>
    </subcellularLocation>
</comment>
<dbReference type="Pfam" id="PF07715">
    <property type="entry name" value="Plug"/>
    <property type="match status" value="1"/>
</dbReference>
<keyword evidence="8 10" id="KW-0472">Membrane</keyword>
<evidence type="ECO:0000313" key="15">
    <source>
        <dbReference type="Proteomes" id="UP000596074"/>
    </source>
</evidence>
<reference evidence="14 15" key="1">
    <citation type="submission" date="2019-11" db="EMBL/GenBank/DDBJ databases">
        <title>Venatorbacter sp. nov. a predator of Campylobacter and other Gram-negative bacteria.</title>
        <authorList>
            <person name="Saeedi A."/>
            <person name="Cummings N.J."/>
            <person name="Connerton I.F."/>
            <person name="Connerton P.L."/>
        </authorList>
    </citation>
    <scope>NUCLEOTIDE SEQUENCE [LARGE SCALE GENOMIC DNA]</scope>
    <source>
        <strain evidence="14">XL5</strain>
    </source>
</reference>
<dbReference type="InterPro" id="IPR037066">
    <property type="entry name" value="Plug_dom_sf"/>
</dbReference>
<dbReference type="GO" id="GO:0044718">
    <property type="term" value="P:siderophore transmembrane transport"/>
    <property type="evidence" value="ECO:0007669"/>
    <property type="project" value="TreeGrafter"/>
</dbReference>
<keyword evidence="14" id="KW-0675">Receptor</keyword>
<evidence type="ECO:0000256" key="4">
    <source>
        <dbReference type="ARBA" id="ARBA00022692"/>
    </source>
</evidence>
<evidence type="ECO:0000256" key="11">
    <source>
        <dbReference type="RuleBase" id="RU003357"/>
    </source>
</evidence>
<evidence type="ECO:0000256" key="7">
    <source>
        <dbReference type="ARBA" id="ARBA00023077"/>
    </source>
</evidence>
<name>A0A9X7V0H4_9GAMM</name>
<dbReference type="Gene3D" id="2.40.170.20">
    <property type="entry name" value="TonB-dependent receptor, beta-barrel domain"/>
    <property type="match status" value="1"/>
</dbReference>
<evidence type="ECO:0000256" key="1">
    <source>
        <dbReference type="ARBA" id="ARBA00004571"/>
    </source>
</evidence>
<organism evidence="14 15">
    <name type="scientific">Venatoribacter cucullus</name>
    <dbReference type="NCBI Taxonomy" id="2661630"/>
    <lineage>
        <taxon>Bacteria</taxon>
        <taxon>Pseudomonadati</taxon>
        <taxon>Pseudomonadota</taxon>
        <taxon>Gammaproteobacteria</taxon>
        <taxon>Oceanospirillales</taxon>
        <taxon>Oceanospirillaceae</taxon>
        <taxon>Venatoribacter</taxon>
    </lineage>
</organism>
<keyword evidence="6" id="KW-0406">Ion transport</keyword>
<evidence type="ECO:0000256" key="2">
    <source>
        <dbReference type="ARBA" id="ARBA00022448"/>
    </source>
</evidence>
<dbReference type="GO" id="GO:0009279">
    <property type="term" value="C:cell outer membrane"/>
    <property type="evidence" value="ECO:0007669"/>
    <property type="project" value="UniProtKB-SubCell"/>
</dbReference>
<keyword evidence="3 10" id="KW-1134">Transmembrane beta strand</keyword>
<evidence type="ECO:0000256" key="3">
    <source>
        <dbReference type="ARBA" id="ARBA00022452"/>
    </source>
</evidence>
<evidence type="ECO:0000259" key="12">
    <source>
        <dbReference type="Pfam" id="PF00593"/>
    </source>
</evidence>
<dbReference type="PANTHER" id="PTHR30069:SF53">
    <property type="entry name" value="COLICIN I RECEPTOR-RELATED"/>
    <property type="match status" value="1"/>
</dbReference>
<evidence type="ECO:0000313" key="14">
    <source>
        <dbReference type="EMBL" id="QQD25461.1"/>
    </source>
</evidence>
<dbReference type="InterPro" id="IPR000531">
    <property type="entry name" value="Beta-barrel_TonB"/>
</dbReference>
<evidence type="ECO:0000259" key="13">
    <source>
        <dbReference type="Pfam" id="PF07715"/>
    </source>
</evidence>
<dbReference type="InterPro" id="IPR039426">
    <property type="entry name" value="TonB-dep_rcpt-like"/>
</dbReference>
<dbReference type="EMBL" id="CP046056">
    <property type="protein sequence ID" value="QQD25461.1"/>
    <property type="molecule type" value="Genomic_DNA"/>
</dbReference>
<dbReference type="Proteomes" id="UP000596074">
    <property type="component" value="Chromosome"/>
</dbReference>
<dbReference type="PROSITE" id="PS52016">
    <property type="entry name" value="TONB_DEPENDENT_REC_3"/>
    <property type="match status" value="1"/>
</dbReference>
<keyword evidence="9 10" id="KW-0998">Cell outer membrane</keyword>
<comment type="similarity">
    <text evidence="10 11">Belongs to the TonB-dependent receptor family.</text>
</comment>
<evidence type="ECO:0000256" key="6">
    <source>
        <dbReference type="ARBA" id="ARBA00023065"/>
    </source>
</evidence>
<dbReference type="SUPFAM" id="SSF56935">
    <property type="entry name" value="Porins"/>
    <property type="match status" value="1"/>
</dbReference>
<dbReference type="Gene3D" id="2.170.130.10">
    <property type="entry name" value="TonB-dependent receptor, plug domain"/>
    <property type="match status" value="1"/>
</dbReference>
<keyword evidence="7 11" id="KW-0798">TonB box</keyword>
<protein>
    <submittedName>
        <fullName evidence="14">TonB-dependent receptor</fullName>
    </submittedName>
</protein>
<evidence type="ECO:0000256" key="10">
    <source>
        <dbReference type="PROSITE-ProRule" id="PRU01360"/>
    </source>
</evidence>
<keyword evidence="5" id="KW-0732">Signal</keyword>
<dbReference type="GO" id="GO:0015344">
    <property type="term" value="F:siderophore uptake transmembrane transporter activity"/>
    <property type="evidence" value="ECO:0007669"/>
    <property type="project" value="TreeGrafter"/>
</dbReference>
<keyword evidence="15" id="KW-1185">Reference proteome</keyword>
<evidence type="ECO:0000256" key="8">
    <source>
        <dbReference type="ARBA" id="ARBA00023136"/>
    </source>
</evidence>
<dbReference type="KEGG" id="vcw:GJQ55_07575"/>
<dbReference type="InterPro" id="IPR012910">
    <property type="entry name" value="Plug_dom"/>
</dbReference>
<evidence type="ECO:0000256" key="5">
    <source>
        <dbReference type="ARBA" id="ARBA00022729"/>
    </source>
</evidence>
<evidence type="ECO:0000256" key="9">
    <source>
        <dbReference type="ARBA" id="ARBA00023237"/>
    </source>
</evidence>
<accession>A0A9X7V0H4</accession>
<dbReference type="PANTHER" id="PTHR30069">
    <property type="entry name" value="TONB-DEPENDENT OUTER MEMBRANE RECEPTOR"/>
    <property type="match status" value="1"/>
</dbReference>
<keyword evidence="2 10" id="KW-0813">Transport</keyword>
<feature type="domain" description="TonB-dependent receptor plug" evidence="13">
    <location>
        <begin position="12"/>
        <end position="125"/>
    </location>
</feature>
<dbReference type="InterPro" id="IPR036942">
    <property type="entry name" value="Beta-barrel_TonB_sf"/>
</dbReference>
<dbReference type="Pfam" id="PF00593">
    <property type="entry name" value="TonB_dep_Rec_b-barrel"/>
    <property type="match status" value="1"/>
</dbReference>
<proteinExistence type="inferred from homology"/>
<dbReference type="CDD" id="cd01347">
    <property type="entry name" value="ligand_gated_channel"/>
    <property type="match status" value="1"/>
</dbReference>